<sequence length="248" mass="27887">MLIKLVRIDFIKLKGNFLWKLILLVPIISVILVQLLIYLQFNSINHFTDQKGVSGWLLIISQNSGPALWPSIIDIIIMIISIVVYQIEFKDNSLNTQMCFPIKKSKVFLGKFTVIYILSMFVIVINLFGLIILGKLNNVSDTFPLVTYSKYFLYQCISIAGIVSISNWVSSLFKNPLIPYVVGVIGFIIGLVLPRELPYISYVFPYSYPIYSSGLGGFDTKVAVLGGIISGALILVISIFEFVNRDIK</sequence>
<accession>A0ABS1EWS7</accession>
<dbReference type="RefSeq" id="WP_200274181.1">
    <property type="nucleotide sequence ID" value="NZ_JAENHN010000066.1"/>
</dbReference>
<feature type="transmembrane region" description="Helical" evidence="1">
    <location>
        <begin position="222"/>
        <end position="243"/>
    </location>
</feature>
<feature type="transmembrane region" description="Helical" evidence="1">
    <location>
        <begin position="67"/>
        <end position="87"/>
    </location>
</feature>
<evidence type="ECO:0000313" key="3">
    <source>
        <dbReference type="Proteomes" id="UP000596739"/>
    </source>
</evidence>
<feature type="transmembrane region" description="Helical" evidence="1">
    <location>
        <begin position="152"/>
        <end position="170"/>
    </location>
</feature>
<reference evidence="3" key="1">
    <citation type="submission" date="2021-01" db="EMBL/GenBank/DDBJ databases">
        <title>Genome public.</title>
        <authorList>
            <person name="Liu C."/>
            <person name="Sun Q."/>
        </authorList>
    </citation>
    <scope>NUCLEOTIDE SEQUENCE [LARGE SCALE GENOMIC DNA]</scope>
    <source>
        <strain evidence="3">YIM B02505</strain>
    </source>
</reference>
<feature type="transmembrane region" description="Helical" evidence="1">
    <location>
        <begin position="177"/>
        <end position="194"/>
    </location>
</feature>
<evidence type="ECO:0000256" key="1">
    <source>
        <dbReference type="SAM" id="Phobius"/>
    </source>
</evidence>
<name>A0ABS1EWS7_9CLOT</name>
<protein>
    <submittedName>
        <fullName evidence="2">ABC transporter permease</fullName>
    </submittedName>
</protein>
<dbReference type="Pfam" id="PF12730">
    <property type="entry name" value="ABC2_membrane_4"/>
    <property type="match status" value="1"/>
</dbReference>
<dbReference type="Proteomes" id="UP000596739">
    <property type="component" value="Unassembled WGS sequence"/>
</dbReference>
<keyword evidence="3" id="KW-1185">Reference proteome</keyword>
<gene>
    <name evidence="2" type="ORF">JHL18_24345</name>
</gene>
<keyword evidence="1" id="KW-0812">Transmembrane</keyword>
<keyword evidence="1" id="KW-1133">Transmembrane helix</keyword>
<comment type="caution">
    <text evidence="2">The sequence shown here is derived from an EMBL/GenBank/DDBJ whole genome shotgun (WGS) entry which is preliminary data.</text>
</comment>
<keyword evidence="1" id="KW-0472">Membrane</keyword>
<feature type="transmembrane region" description="Helical" evidence="1">
    <location>
        <begin position="21"/>
        <end position="41"/>
    </location>
</feature>
<dbReference type="EMBL" id="JAENHN010000066">
    <property type="protein sequence ID" value="MBK1813753.1"/>
    <property type="molecule type" value="Genomic_DNA"/>
</dbReference>
<organism evidence="2 3">
    <name type="scientific">Clostridium yunnanense</name>
    <dbReference type="NCBI Taxonomy" id="2800325"/>
    <lineage>
        <taxon>Bacteria</taxon>
        <taxon>Bacillati</taxon>
        <taxon>Bacillota</taxon>
        <taxon>Clostridia</taxon>
        <taxon>Eubacteriales</taxon>
        <taxon>Clostridiaceae</taxon>
        <taxon>Clostridium</taxon>
    </lineage>
</organism>
<proteinExistence type="predicted"/>
<feature type="transmembrane region" description="Helical" evidence="1">
    <location>
        <begin position="108"/>
        <end position="132"/>
    </location>
</feature>
<evidence type="ECO:0000313" key="2">
    <source>
        <dbReference type="EMBL" id="MBK1813753.1"/>
    </source>
</evidence>